<dbReference type="GO" id="GO:0009297">
    <property type="term" value="P:pilus assembly"/>
    <property type="evidence" value="ECO:0007669"/>
    <property type="project" value="InterPro"/>
</dbReference>
<evidence type="ECO:0000256" key="5">
    <source>
        <dbReference type="ARBA" id="ARBA00022692"/>
    </source>
</evidence>
<dbReference type="PANTHER" id="PTHR30451:SF5">
    <property type="entry name" value="SLR0019 PROTEIN"/>
    <property type="match status" value="1"/>
</dbReference>
<comment type="similarity">
    <text evidence="2 9">Belongs to the fimbrial export usher family.</text>
</comment>
<keyword evidence="7 9" id="KW-0472">Membrane</keyword>
<comment type="subcellular location">
    <subcellularLocation>
        <location evidence="1 9">Cell outer membrane</location>
        <topology evidence="1 9">Multi-pass membrane protein</topology>
    </subcellularLocation>
</comment>
<proteinExistence type="inferred from homology"/>
<gene>
    <name evidence="12" type="ORF">TCK1_1461</name>
</gene>
<dbReference type="AlphaFoldDB" id="A0AAE6R9S6"/>
<keyword evidence="5 9" id="KW-0812">Transmembrane</keyword>
<keyword evidence="8 9" id="KW-0998">Cell outer membrane</keyword>
<dbReference type="EMBL" id="CP040324">
    <property type="protein sequence ID" value="QHB26807.1"/>
    <property type="molecule type" value="Genomic_DNA"/>
</dbReference>
<name>A0AAE6R9S6_9PSED</name>
<dbReference type="Gene3D" id="3.10.20.410">
    <property type="match status" value="1"/>
</dbReference>
<dbReference type="Pfam" id="PF13954">
    <property type="entry name" value="PapC_N"/>
    <property type="match status" value="1"/>
</dbReference>
<accession>A0AAE6R9S6</accession>
<dbReference type="InterPro" id="IPR000015">
    <property type="entry name" value="Fimb_usher"/>
</dbReference>
<evidence type="ECO:0000313" key="13">
    <source>
        <dbReference type="Proteomes" id="UP000464593"/>
    </source>
</evidence>
<dbReference type="InterPro" id="IPR018030">
    <property type="entry name" value="Fimbrial_membr_usher_CS"/>
</dbReference>
<dbReference type="Gene3D" id="2.60.40.2610">
    <property type="entry name" value="Outer membrane usher protein FimD, plug domain"/>
    <property type="match status" value="1"/>
</dbReference>
<dbReference type="InterPro" id="IPR025949">
    <property type="entry name" value="PapC-like_C"/>
</dbReference>
<dbReference type="SUPFAM" id="SSF141729">
    <property type="entry name" value="FimD N-terminal domain-like"/>
    <property type="match status" value="1"/>
</dbReference>
<evidence type="ECO:0000313" key="12">
    <source>
        <dbReference type="EMBL" id="QHB26807.1"/>
    </source>
</evidence>
<feature type="domain" description="PapC N-terminal" evidence="11">
    <location>
        <begin position="43"/>
        <end position="189"/>
    </location>
</feature>
<organism evidence="12 13">
    <name type="scientific">Pseudomonas monteilii</name>
    <dbReference type="NCBI Taxonomy" id="76759"/>
    <lineage>
        <taxon>Bacteria</taxon>
        <taxon>Pseudomonadati</taxon>
        <taxon>Pseudomonadota</taxon>
        <taxon>Gammaproteobacteria</taxon>
        <taxon>Pseudomonadales</taxon>
        <taxon>Pseudomonadaceae</taxon>
        <taxon>Pseudomonas</taxon>
    </lineage>
</organism>
<dbReference type="InterPro" id="IPR042186">
    <property type="entry name" value="FimD_plug_dom"/>
</dbReference>
<keyword evidence="9" id="KW-1029">Fimbrium biogenesis</keyword>
<dbReference type="Gene3D" id="2.60.40.3110">
    <property type="match status" value="1"/>
</dbReference>
<dbReference type="InterPro" id="IPR043142">
    <property type="entry name" value="PapC-like_C_sf"/>
</dbReference>
<dbReference type="Gene3D" id="2.60.40.2070">
    <property type="match status" value="1"/>
</dbReference>
<evidence type="ECO:0000256" key="7">
    <source>
        <dbReference type="ARBA" id="ARBA00023136"/>
    </source>
</evidence>
<dbReference type="Pfam" id="PF13953">
    <property type="entry name" value="PapC_C"/>
    <property type="match status" value="1"/>
</dbReference>
<dbReference type="InterPro" id="IPR037224">
    <property type="entry name" value="PapC_N_sf"/>
</dbReference>
<protein>
    <submittedName>
        <fullName evidence="12">Ferrous iron transporter B</fullName>
    </submittedName>
</protein>
<evidence type="ECO:0000256" key="4">
    <source>
        <dbReference type="ARBA" id="ARBA00022452"/>
    </source>
</evidence>
<dbReference type="GO" id="GO:0015473">
    <property type="term" value="F:fimbrial usher porin activity"/>
    <property type="evidence" value="ECO:0007669"/>
    <property type="project" value="InterPro"/>
</dbReference>
<evidence type="ECO:0000256" key="3">
    <source>
        <dbReference type="ARBA" id="ARBA00022448"/>
    </source>
</evidence>
<keyword evidence="6" id="KW-0732">Signal</keyword>
<dbReference type="RefSeq" id="WP_050580677.1">
    <property type="nucleotide sequence ID" value="NZ_CP040324.1"/>
</dbReference>
<evidence type="ECO:0000259" key="11">
    <source>
        <dbReference type="Pfam" id="PF13954"/>
    </source>
</evidence>
<feature type="domain" description="PapC-like C-terminal" evidence="10">
    <location>
        <begin position="755"/>
        <end position="817"/>
    </location>
</feature>
<dbReference type="InterPro" id="IPR025885">
    <property type="entry name" value="PapC_N"/>
</dbReference>
<evidence type="ECO:0000256" key="1">
    <source>
        <dbReference type="ARBA" id="ARBA00004571"/>
    </source>
</evidence>
<evidence type="ECO:0000256" key="6">
    <source>
        <dbReference type="ARBA" id="ARBA00022729"/>
    </source>
</evidence>
<dbReference type="Pfam" id="PF00577">
    <property type="entry name" value="Usher"/>
    <property type="match status" value="1"/>
</dbReference>
<evidence type="ECO:0000256" key="2">
    <source>
        <dbReference type="ARBA" id="ARBA00008064"/>
    </source>
</evidence>
<sequence>MPKLHWRRPVWSRPRPARSALLGSPLILLLVTPALATPSSPRFQAEFMRQAPGLASDAGALALQALAEQEPLAAGRYRVQLLVNHTPLDAREVDIRNNDGQGLQACLTGNLLRDLGLREQALEAPLPSDDRCLDLAALLPHAYADFDPSNLRLSVSIPQIALHRQPSDTIAESRWDAGINAAFINYQASTQHYQSHNGRNRNSHDLYLNSGINIAGWRLRSNQALRDNADGQTDWSRSDTYAQRDIPGLRANLTLGETFTGGEVFRSVPFIGAQVASDLDMHSDTEQQYAPVIRGVAQTRAKLEVLHNGYPIYSTYVAPGPYVIDDLNVGAGHGELEVILTEADGQVRRFTQPYSSLANLLREGVWRYSATVGRYNGAEDLERPVFWQATLARGGIWDSTLYGGAFASDYYHAGALGVARDFAGLGALSLDATQARTDLGGLAGQVQGHSFAMRYGKSFQTGTNLRFAGYRYSTEGYRDFDEAVKDRNQSDRYVGNRRSRLEASIYQNVGNSSVSLTLSQDDYWNRSGQRRNYQVQYNTRWGDLGINLFASQALAERGGDSRLIGLSLSLPLDFGHRHNTTFDLQHQDGRNSQRASLNGGLMNNRLGYQVSLSHDEQQRSSGALSLAYQGTNASYGAGYTEGADYRSVSLNTSGALLAHSSGIVLGPYLSDTSALVHVPDAAGITLENAPASQANKGGYLLAPNLRPYRLNPLILRTDDLPPELIIDNAVQRVAPRRGAIVMATFPSRQVMRLVLTLQLPDGRPLPFGTQLTDAQGQAVAVVGQAGQALVATEHQGEQRLQARWLDQGTRECQVMLTPENITAVNGYRIQTLACHPREAGTPSETSTNQEAAS</sequence>
<evidence type="ECO:0000256" key="9">
    <source>
        <dbReference type="RuleBase" id="RU003884"/>
    </source>
</evidence>
<dbReference type="PANTHER" id="PTHR30451">
    <property type="entry name" value="OUTER MEMBRANE USHER PROTEIN"/>
    <property type="match status" value="1"/>
</dbReference>
<keyword evidence="3 9" id="KW-0813">Transport</keyword>
<dbReference type="GO" id="GO:0009279">
    <property type="term" value="C:cell outer membrane"/>
    <property type="evidence" value="ECO:0007669"/>
    <property type="project" value="UniProtKB-SubCell"/>
</dbReference>
<evidence type="ECO:0000259" key="10">
    <source>
        <dbReference type="Pfam" id="PF13953"/>
    </source>
</evidence>
<dbReference type="Proteomes" id="UP000464593">
    <property type="component" value="Chromosome"/>
</dbReference>
<evidence type="ECO:0000256" key="8">
    <source>
        <dbReference type="ARBA" id="ARBA00023237"/>
    </source>
</evidence>
<reference evidence="12 13" key="1">
    <citation type="submission" date="2019-05" db="EMBL/GenBank/DDBJ databases">
        <title>Complete genome sequence of Pseudomonas Pseudomonas resinovorans.</title>
        <authorList>
            <person name="Chen H.-P."/>
        </authorList>
    </citation>
    <scope>NUCLEOTIDE SEQUENCE [LARGE SCALE GENOMIC DNA]</scope>
    <source>
        <strain evidence="12 13">TCU-CK1</strain>
    </source>
</reference>
<dbReference type="PROSITE" id="PS01151">
    <property type="entry name" value="FIMBRIAL_USHER"/>
    <property type="match status" value="1"/>
</dbReference>
<keyword evidence="4" id="KW-1134">Transmembrane beta strand</keyword>